<sequence>MPHVVIHCFKADIPAANLERIQQSLTQLLQQELSCPTGAVSVDLQPVEPALWQQQVYQALIVPRMTDLLRRPDYTY</sequence>
<evidence type="ECO:0000313" key="2">
    <source>
        <dbReference type="Proteomes" id="UP001168540"/>
    </source>
</evidence>
<keyword evidence="2" id="KW-1185">Reference proteome</keyword>
<dbReference type="Gene3D" id="3.30.429.10">
    <property type="entry name" value="Macrophage Migration Inhibitory Factor"/>
    <property type="match status" value="1"/>
</dbReference>
<dbReference type="InterPro" id="IPR014347">
    <property type="entry name" value="Tautomerase/MIF_sf"/>
</dbReference>
<gene>
    <name evidence="1" type="ORF">QU481_06895</name>
</gene>
<proteinExistence type="predicted"/>
<evidence type="ECO:0000313" key="1">
    <source>
        <dbReference type="EMBL" id="MDN0074618.1"/>
    </source>
</evidence>
<evidence type="ECO:0008006" key="3">
    <source>
        <dbReference type="Google" id="ProtNLM"/>
    </source>
</evidence>
<comment type="caution">
    <text evidence="1">The sequence shown here is derived from an EMBL/GenBank/DDBJ whole genome shotgun (WGS) entry which is preliminary data.</text>
</comment>
<name>A0ABT7XLP2_9NEIS</name>
<protein>
    <recommendedName>
        <fullName evidence="3">4-oxalocrotonate tautomerase</fullName>
    </recommendedName>
</protein>
<dbReference type="SUPFAM" id="SSF55331">
    <property type="entry name" value="Tautomerase/MIF"/>
    <property type="match status" value="1"/>
</dbReference>
<accession>A0ABT7XLP2</accession>
<organism evidence="1 2">
    <name type="scientific">Crenobacter oryzisoli</name>
    <dbReference type="NCBI Taxonomy" id="3056844"/>
    <lineage>
        <taxon>Bacteria</taxon>
        <taxon>Pseudomonadati</taxon>
        <taxon>Pseudomonadota</taxon>
        <taxon>Betaproteobacteria</taxon>
        <taxon>Neisseriales</taxon>
        <taxon>Neisseriaceae</taxon>
        <taxon>Crenobacter</taxon>
    </lineage>
</organism>
<dbReference type="RefSeq" id="WP_289829193.1">
    <property type="nucleotide sequence ID" value="NZ_JAUEDK010000009.1"/>
</dbReference>
<dbReference type="EMBL" id="JAUEDK010000009">
    <property type="protein sequence ID" value="MDN0074618.1"/>
    <property type="molecule type" value="Genomic_DNA"/>
</dbReference>
<dbReference type="Proteomes" id="UP001168540">
    <property type="component" value="Unassembled WGS sequence"/>
</dbReference>
<reference evidence="1" key="1">
    <citation type="submission" date="2023-06" db="EMBL/GenBank/DDBJ databases">
        <authorList>
            <person name="Zhang S."/>
        </authorList>
    </citation>
    <scope>NUCLEOTIDE SEQUENCE</scope>
    <source>
        <strain evidence="1">SG2303</strain>
    </source>
</reference>